<dbReference type="GO" id="GO:0005576">
    <property type="term" value="C:extracellular region"/>
    <property type="evidence" value="ECO:0007669"/>
    <property type="project" value="UniProtKB-SubCell"/>
</dbReference>
<evidence type="ECO:0000313" key="9">
    <source>
        <dbReference type="EMBL" id="ESQ56423.1"/>
    </source>
</evidence>
<accession>V4MSW6</accession>
<dbReference type="InterPro" id="IPR008801">
    <property type="entry name" value="RALF"/>
</dbReference>
<name>V4MSW6_EUTSA</name>
<proteinExistence type="inferred from homology"/>
<dbReference type="STRING" id="72664.V4MSW6"/>
<dbReference type="eggNOG" id="ENOG502SYWJ">
    <property type="taxonomic scope" value="Eukaryota"/>
</dbReference>
<dbReference type="AlphaFoldDB" id="V4MSW6"/>
<feature type="chain" id="PRO_5004722902" evidence="8">
    <location>
        <begin position="23"/>
        <end position="78"/>
    </location>
</feature>
<dbReference type="EMBL" id="KI517384">
    <property type="protein sequence ID" value="ESQ56423.1"/>
    <property type="molecule type" value="Genomic_DNA"/>
</dbReference>
<evidence type="ECO:0000256" key="7">
    <source>
        <dbReference type="SAM" id="MobiDB-lite"/>
    </source>
</evidence>
<dbReference type="GO" id="GO:0005179">
    <property type="term" value="F:hormone activity"/>
    <property type="evidence" value="ECO:0007669"/>
    <property type="project" value="UniProtKB-KW"/>
</dbReference>
<evidence type="ECO:0000256" key="6">
    <source>
        <dbReference type="ARBA" id="ARBA00023157"/>
    </source>
</evidence>
<dbReference type="OrthoDB" id="1024653at2759"/>
<feature type="region of interest" description="Disordered" evidence="7">
    <location>
        <begin position="19"/>
        <end position="78"/>
    </location>
</feature>
<organism evidence="9 10">
    <name type="scientific">Eutrema salsugineum</name>
    <name type="common">Saltwater cress</name>
    <name type="synonym">Sisymbrium salsugineum</name>
    <dbReference type="NCBI Taxonomy" id="72664"/>
    <lineage>
        <taxon>Eukaryota</taxon>
        <taxon>Viridiplantae</taxon>
        <taxon>Streptophyta</taxon>
        <taxon>Embryophyta</taxon>
        <taxon>Tracheophyta</taxon>
        <taxon>Spermatophyta</taxon>
        <taxon>Magnoliopsida</taxon>
        <taxon>eudicotyledons</taxon>
        <taxon>Gunneridae</taxon>
        <taxon>Pentapetalae</taxon>
        <taxon>rosids</taxon>
        <taxon>malvids</taxon>
        <taxon>Brassicales</taxon>
        <taxon>Brassicaceae</taxon>
        <taxon>Eutremeae</taxon>
        <taxon>Eutrema</taxon>
    </lineage>
</organism>
<feature type="compositionally biased region" description="Basic and acidic residues" evidence="7">
    <location>
        <begin position="53"/>
        <end position="64"/>
    </location>
</feature>
<evidence type="ECO:0000256" key="5">
    <source>
        <dbReference type="ARBA" id="ARBA00022729"/>
    </source>
</evidence>
<evidence type="ECO:0000256" key="4">
    <source>
        <dbReference type="ARBA" id="ARBA00022702"/>
    </source>
</evidence>
<evidence type="ECO:0000256" key="8">
    <source>
        <dbReference type="SAM" id="SignalP"/>
    </source>
</evidence>
<evidence type="ECO:0000256" key="2">
    <source>
        <dbReference type="ARBA" id="ARBA00009178"/>
    </source>
</evidence>
<keyword evidence="4" id="KW-0372">Hormone</keyword>
<protein>
    <submittedName>
        <fullName evidence="9">Uncharacterized protein</fullName>
    </submittedName>
</protein>
<keyword evidence="6" id="KW-1015">Disulfide bond</keyword>
<keyword evidence="3" id="KW-0964">Secreted</keyword>
<evidence type="ECO:0000256" key="1">
    <source>
        <dbReference type="ARBA" id="ARBA00004613"/>
    </source>
</evidence>
<evidence type="ECO:0000256" key="3">
    <source>
        <dbReference type="ARBA" id="ARBA00022525"/>
    </source>
</evidence>
<keyword evidence="5 8" id="KW-0732">Signal</keyword>
<sequence>MKAWVICLMLISIVLMAGPSSSEDGRKFLKPGLLNPCSRPNPPVGCHPPGSEGKPKEEVNEHKPGCSKINRCRSGDHP</sequence>
<dbReference type="OMA" id="GCHANPH"/>
<comment type="subcellular location">
    <subcellularLocation>
        <location evidence="1">Secreted</location>
    </subcellularLocation>
</comment>
<evidence type="ECO:0000313" key="10">
    <source>
        <dbReference type="Proteomes" id="UP000030689"/>
    </source>
</evidence>
<gene>
    <name evidence="9" type="ORF">EUTSA_v10026849mg</name>
</gene>
<dbReference type="KEGG" id="eus:EUTSA_v10026849mg"/>
<dbReference type="Gramene" id="ESQ56423">
    <property type="protein sequence ID" value="ESQ56423"/>
    <property type="gene ID" value="EUTSA_v10026849mg"/>
</dbReference>
<dbReference type="GO" id="GO:0040008">
    <property type="term" value="P:regulation of growth"/>
    <property type="evidence" value="ECO:0007669"/>
    <property type="project" value="UniProtKB-ARBA"/>
</dbReference>
<dbReference type="Proteomes" id="UP000030689">
    <property type="component" value="Unassembled WGS sequence"/>
</dbReference>
<keyword evidence="10" id="KW-1185">Reference proteome</keyword>
<reference evidence="9 10" key="1">
    <citation type="journal article" date="2013" name="Front. Plant Sci.">
        <title>The Reference Genome of the Halophytic Plant Eutrema salsugineum.</title>
        <authorList>
            <person name="Yang R."/>
            <person name="Jarvis D.E."/>
            <person name="Chen H."/>
            <person name="Beilstein M.A."/>
            <person name="Grimwood J."/>
            <person name="Jenkins J."/>
            <person name="Shu S."/>
            <person name="Prochnik S."/>
            <person name="Xin M."/>
            <person name="Ma C."/>
            <person name="Schmutz J."/>
            <person name="Wing R.A."/>
            <person name="Mitchell-Olds T."/>
            <person name="Schumaker K.S."/>
            <person name="Wang X."/>
        </authorList>
    </citation>
    <scope>NUCLEOTIDE SEQUENCE [LARGE SCALE GENOMIC DNA]</scope>
</reference>
<feature type="signal peptide" evidence="8">
    <location>
        <begin position="1"/>
        <end position="22"/>
    </location>
</feature>
<comment type="similarity">
    <text evidence="2">Belongs to the plant rapid alkalinization factor (RALF) family.</text>
</comment>
<dbReference type="Pfam" id="PF05498">
    <property type="entry name" value="RALF"/>
    <property type="match status" value="1"/>
</dbReference>